<proteinExistence type="predicted"/>
<dbReference type="AlphaFoldDB" id="A0A5P2UVP4"/>
<dbReference type="Pfam" id="PF14200">
    <property type="entry name" value="RicinB_lectin_2"/>
    <property type="match status" value="1"/>
</dbReference>
<feature type="region of interest" description="Disordered" evidence="1">
    <location>
        <begin position="1"/>
        <end position="165"/>
    </location>
</feature>
<dbReference type="KEGG" id="ssub:CP968_32825"/>
<dbReference type="Proteomes" id="UP000326831">
    <property type="component" value="Chromosome"/>
</dbReference>
<evidence type="ECO:0000313" key="5">
    <source>
        <dbReference type="Proteomes" id="UP000326831"/>
    </source>
</evidence>
<evidence type="ECO:0000256" key="1">
    <source>
        <dbReference type="SAM" id="MobiDB-lite"/>
    </source>
</evidence>
<feature type="compositionally biased region" description="Low complexity" evidence="1">
    <location>
        <begin position="82"/>
        <end position="151"/>
    </location>
</feature>
<feature type="compositionally biased region" description="Low complexity" evidence="1">
    <location>
        <begin position="30"/>
        <end position="41"/>
    </location>
</feature>
<protein>
    <recommendedName>
        <fullName evidence="3">Ricin B lectin domain-containing protein</fullName>
    </recommendedName>
</protein>
<evidence type="ECO:0000259" key="3">
    <source>
        <dbReference type="SMART" id="SM00458"/>
    </source>
</evidence>
<feature type="compositionally biased region" description="Polar residues" evidence="1">
    <location>
        <begin position="18"/>
        <end position="28"/>
    </location>
</feature>
<gene>
    <name evidence="4" type="ORF">CP968_32825</name>
</gene>
<evidence type="ECO:0000256" key="2">
    <source>
        <dbReference type="SAM" id="Phobius"/>
    </source>
</evidence>
<dbReference type="CDD" id="cd00161">
    <property type="entry name" value="beta-trefoil_Ricin-like"/>
    <property type="match status" value="1"/>
</dbReference>
<evidence type="ECO:0000313" key="4">
    <source>
        <dbReference type="EMBL" id="QEU82409.1"/>
    </source>
</evidence>
<feature type="compositionally biased region" description="Basic and acidic residues" evidence="1">
    <location>
        <begin position="289"/>
        <end position="300"/>
    </location>
</feature>
<keyword evidence="2" id="KW-0812">Transmembrane</keyword>
<dbReference type="OrthoDB" id="3444343at2"/>
<sequence length="572" mass="58033">MAHHRKTDRSNEARGVSMPQQEGGSRMSSPAVRLAAVLPAVPGDPGSALGPRGSGTTQERATAPGPAVQESGAGPAGSAEIRTVSTATTATTGTTAERTAAPAASRSASRPAARAGGAVARAAATWRGSGNPAGRGAAAAAPFEPHVAATATRGDEPPSGRPNKPLLAAAAIAGTVLIGTPFLFLGLGNDDHRNEARVQEVPVGGTVLENLAPNGGQAPGNDYATAAPSRKPVTPPRTAPQPGTAERPGSAPSLSPEAEKRNDGRTGTGGDAAADGTAPSTQTPPESVADTKDLEQDKAAGRQGGPEAAKEPSTVVDDTAGVGGVKPVTALGPEKTPESQQPAAVPPAKTVPETLKPAPREEAPKEAAPKEAAPKKEAPKEEAPKKEAPKEAAPKKPAPAKPAARAGGALPQSANFTTVRGVPLKNAMTGMCADVPNYGKGTVDGPVNQFTCNTTAADNQLWDLVVAQPGAGPGGADLFTIRNSKDGLCLDLPNFAGQPAGTGVSEFHCRTTSADNQLWYLDKRSDGKFWIRSQSSAGRCLDVSGFYGSGGKDARLTIFDCNKRDDHLWSFS</sequence>
<feature type="region of interest" description="Disordered" evidence="1">
    <location>
        <begin position="207"/>
        <end position="412"/>
    </location>
</feature>
<keyword evidence="5" id="KW-1185">Reference proteome</keyword>
<feature type="compositionally biased region" description="Basic and acidic residues" evidence="1">
    <location>
        <begin position="358"/>
        <end position="394"/>
    </location>
</feature>
<accession>A0A5P2UVP4</accession>
<keyword evidence="2" id="KW-1133">Transmembrane helix</keyword>
<dbReference type="SUPFAM" id="SSF50370">
    <property type="entry name" value="Ricin B-like lectins"/>
    <property type="match status" value="1"/>
</dbReference>
<dbReference type="EMBL" id="CP023701">
    <property type="protein sequence ID" value="QEU82409.1"/>
    <property type="molecule type" value="Genomic_DNA"/>
</dbReference>
<dbReference type="InterPro" id="IPR035992">
    <property type="entry name" value="Ricin_B-like_lectins"/>
</dbReference>
<reference evidence="4 5" key="1">
    <citation type="submission" date="2017-09" db="EMBL/GenBank/DDBJ databases">
        <authorList>
            <person name="Lee N."/>
            <person name="Cho B.-K."/>
        </authorList>
    </citation>
    <scope>NUCLEOTIDE SEQUENCE [LARGE SCALE GENOMIC DNA]</scope>
    <source>
        <strain evidence="4 5">ATCC 27467</strain>
    </source>
</reference>
<dbReference type="Gene3D" id="2.80.10.50">
    <property type="match status" value="1"/>
</dbReference>
<feature type="domain" description="Ricin B lectin" evidence="3">
    <location>
        <begin position="420"/>
        <end position="572"/>
    </location>
</feature>
<feature type="transmembrane region" description="Helical" evidence="2">
    <location>
        <begin position="166"/>
        <end position="187"/>
    </location>
</feature>
<organism evidence="4 5">
    <name type="scientific">Streptomyces subrutilus</name>
    <dbReference type="NCBI Taxonomy" id="36818"/>
    <lineage>
        <taxon>Bacteria</taxon>
        <taxon>Bacillati</taxon>
        <taxon>Actinomycetota</taxon>
        <taxon>Actinomycetes</taxon>
        <taxon>Kitasatosporales</taxon>
        <taxon>Streptomycetaceae</taxon>
        <taxon>Streptomyces</taxon>
    </lineage>
</organism>
<dbReference type="PROSITE" id="PS50231">
    <property type="entry name" value="RICIN_B_LECTIN"/>
    <property type="match status" value="1"/>
</dbReference>
<dbReference type="InterPro" id="IPR000772">
    <property type="entry name" value="Ricin_B_lectin"/>
</dbReference>
<keyword evidence="2" id="KW-0472">Membrane</keyword>
<name>A0A5P2UVP4_9ACTN</name>
<dbReference type="SMART" id="SM00458">
    <property type="entry name" value="RICIN"/>
    <property type="match status" value="1"/>
</dbReference>